<reference evidence="1 2" key="1">
    <citation type="journal article" date="2016" name="BMC Genomics">
        <title>Comparative genomics reveals Cyclospora cayetanensis possesses coccidia-like metabolism and invasion components but unique surface antigens.</title>
        <authorList>
            <person name="Liu S."/>
            <person name="Wang L."/>
            <person name="Zheng H."/>
            <person name="Xu Z."/>
            <person name="Roellig D.M."/>
            <person name="Li N."/>
            <person name="Frace M.A."/>
            <person name="Tang K."/>
            <person name="Arrowood M.J."/>
            <person name="Moss D.M."/>
            <person name="Zhang L."/>
            <person name="Feng Y."/>
            <person name="Xiao L."/>
        </authorList>
    </citation>
    <scope>NUCLEOTIDE SEQUENCE [LARGE SCALE GENOMIC DNA]</scope>
    <source>
        <strain evidence="1 2">CHN_HEN01</strain>
    </source>
</reference>
<keyword evidence="1" id="KW-0812">Transmembrane</keyword>
<dbReference type="AlphaFoldDB" id="A0A1D3CXF7"/>
<dbReference type="EMBL" id="JROU02001595">
    <property type="protein sequence ID" value="OEH75893.1"/>
    <property type="molecule type" value="Genomic_DNA"/>
</dbReference>
<keyword evidence="2" id="KW-1185">Reference proteome</keyword>
<name>A0A1D3CXF7_9EIME</name>
<protein>
    <submittedName>
        <fullName evidence="1">Transmembrane protein</fullName>
    </submittedName>
</protein>
<comment type="caution">
    <text evidence="1">The sequence shown here is derived from an EMBL/GenBank/DDBJ whole genome shotgun (WGS) entry which is preliminary data.</text>
</comment>
<sequence length="100" mass="11837">MSRAVYAKLWASTAQFQQRRHYAWYQVGARVGKWAMPLGVWWAWLLFPALPEEYRSAVTLGVHRMQLWWYIEVMKSKCAYRAAVEHYGGDWGDVRIGKQQ</sequence>
<dbReference type="Proteomes" id="UP000095192">
    <property type="component" value="Unassembled WGS sequence"/>
</dbReference>
<gene>
    <name evidence="1" type="ORF">cyc_04978</name>
</gene>
<dbReference type="InParanoid" id="A0A1D3CXF7"/>
<proteinExistence type="predicted"/>
<dbReference type="FunCoup" id="A0A1D3CXF7">
    <property type="interactions" value="22"/>
</dbReference>
<keyword evidence="1" id="KW-0472">Membrane</keyword>
<evidence type="ECO:0000313" key="2">
    <source>
        <dbReference type="Proteomes" id="UP000095192"/>
    </source>
</evidence>
<evidence type="ECO:0000313" key="1">
    <source>
        <dbReference type="EMBL" id="OEH75893.1"/>
    </source>
</evidence>
<organism evidence="1 2">
    <name type="scientific">Cyclospora cayetanensis</name>
    <dbReference type="NCBI Taxonomy" id="88456"/>
    <lineage>
        <taxon>Eukaryota</taxon>
        <taxon>Sar</taxon>
        <taxon>Alveolata</taxon>
        <taxon>Apicomplexa</taxon>
        <taxon>Conoidasida</taxon>
        <taxon>Coccidia</taxon>
        <taxon>Eucoccidiorida</taxon>
        <taxon>Eimeriorina</taxon>
        <taxon>Eimeriidae</taxon>
        <taxon>Cyclospora</taxon>
    </lineage>
</organism>
<dbReference type="VEuPathDB" id="ToxoDB:cyc_04978"/>
<accession>A0A1D3CXF7</accession>